<dbReference type="AlphaFoldDB" id="A0A8J7JUV5"/>
<accession>A0A8J7JUV5</accession>
<dbReference type="Proteomes" id="UP000620559">
    <property type="component" value="Unassembled WGS sequence"/>
</dbReference>
<dbReference type="PROSITE" id="PS51257">
    <property type="entry name" value="PROKAR_LIPOPROTEIN"/>
    <property type="match status" value="1"/>
</dbReference>
<gene>
    <name evidence="1" type="ORF">IQ247_22340</name>
</gene>
<proteinExistence type="predicted"/>
<comment type="caution">
    <text evidence="1">The sequence shown here is derived from an EMBL/GenBank/DDBJ whole genome shotgun (WGS) entry which is preliminary data.</text>
</comment>
<reference evidence="1" key="1">
    <citation type="submission" date="2020-10" db="EMBL/GenBank/DDBJ databases">
        <authorList>
            <person name="Castelo-Branco R."/>
            <person name="Eusebio N."/>
            <person name="Adriana R."/>
            <person name="Vieira A."/>
            <person name="Brugerolle De Fraissinette N."/>
            <person name="Rezende De Castro R."/>
            <person name="Schneider M.P."/>
            <person name="Vasconcelos V."/>
            <person name="Leao P.N."/>
        </authorList>
    </citation>
    <scope>NUCLEOTIDE SEQUENCE</scope>
    <source>
        <strain evidence="1">LEGE 06105</strain>
    </source>
</reference>
<organism evidence="1 2">
    <name type="scientific">Plectonema cf. radiosum LEGE 06105</name>
    <dbReference type="NCBI Taxonomy" id="945769"/>
    <lineage>
        <taxon>Bacteria</taxon>
        <taxon>Bacillati</taxon>
        <taxon>Cyanobacteriota</taxon>
        <taxon>Cyanophyceae</taxon>
        <taxon>Oscillatoriophycideae</taxon>
        <taxon>Oscillatoriales</taxon>
        <taxon>Microcoleaceae</taxon>
        <taxon>Plectonema</taxon>
    </lineage>
</organism>
<keyword evidence="2" id="KW-1185">Reference proteome</keyword>
<protein>
    <submittedName>
        <fullName evidence="1">Uncharacterized protein</fullName>
    </submittedName>
</protein>
<evidence type="ECO:0000313" key="1">
    <source>
        <dbReference type="EMBL" id="MBE9215369.1"/>
    </source>
</evidence>
<name>A0A8J7JUV5_9CYAN</name>
<evidence type="ECO:0000313" key="2">
    <source>
        <dbReference type="Proteomes" id="UP000620559"/>
    </source>
</evidence>
<sequence length="129" mass="14533">MQRVRTKIFPNLWILRLGLAPLMLSGLLGCNNLSEYGINAIGVNVTAIGELKPQKNNNTPVYVQGKVERKVPLLEQQMYQIGDSTGKVWLLTNQKDWKLGDKVVFKGLPRYESIPISGAELGEFYLEEK</sequence>
<dbReference type="EMBL" id="JADEWL010000097">
    <property type="protein sequence ID" value="MBE9215369.1"/>
    <property type="molecule type" value="Genomic_DNA"/>
</dbReference>